<reference evidence="1 2" key="1">
    <citation type="submission" date="2019-04" db="EMBL/GenBank/DDBJ databases">
        <title>Isolation and identification of Cellulomonas shaoxiangyii sp. Nov. isolated from feces of the Tibetan antelopes (Pantholops hodgsonii) in the Qinghai-Tibet plateau of China.</title>
        <authorList>
            <person name="Tian Z."/>
        </authorList>
    </citation>
    <scope>NUCLEOTIDE SEQUENCE [LARGE SCALE GENOMIC DNA]</scope>
    <source>
        <strain evidence="1 2">Z28</strain>
    </source>
</reference>
<dbReference type="OrthoDB" id="4350944at2"/>
<organism evidence="1 2">
    <name type="scientific">Cellulomonas shaoxiangyii</name>
    <dbReference type="NCBI Taxonomy" id="2566013"/>
    <lineage>
        <taxon>Bacteria</taxon>
        <taxon>Bacillati</taxon>
        <taxon>Actinomycetota</taxon>
        <taxon>Actinomycetes</taxon>
        <taxon>Micrococcales</taxon>
        <taxon>Cellulomonadaceae</taxon>
        <taxon>Cellulomonas</taxon>
    </lineage>
</organism>
<dbReference type="Proteomes" id="UP000296469">
    <property type="component" value="Chromosome"/>
</dbReference>
<accession>A0A4P7SHC9</accession>
<protein>
    <submittedName>
        <fullName evidence="1">Uncharacterized protein</fullName>
    </submittedName>
</protein>
<sequence length="77" mass="8721">MSASYDDRGENLTAQEAFLAMTDFVWQYARRNPEYMMTILADIQIYPNGETADPAAWTDWLDSVAWVKSGKPPRTGS</sequence>
<gene>
    <name evidence="1" type="ORF">E5225_01980</name>
</gene>
<proteinExistence type="predicted"/>
<dbReference type="AlphaFoldDB" id="A0A4P7SHC9"/>
<keyword evidence="2" id="KW-1185">Reference proteome</keyword>
<dbReference type="KEGG" id="celz:E5225_01980"/>
<name>A0A4P7SHC9_9CELL</name>
<dbReference type="RefSeq" id="WP_135974067.1">
    <property type="nucleotide sequence ID" value="NZ_CP039291.1"/>
</dbReference>
<evidence type="ECO:0000313" key="2">
    <source>
        <dbReference type="Proteomes" id="UP000296469"/>
    </source>
</evidence>
<evidence type="ECO:0000313" key="1">
    <source>
        <dbReference type="EMBL" id="QCB92506.1"/>
    </source>
</evidence>
<dbReference type="EMBL" id="CP039291">
    <property type="protein sequence ID" value="QCB92506.1"/>
    <property type="molecule type" value="Genomic_DNA"/>
</dbReference>